<keyword evidence="1" id="KW-1133">Transmembrane helix</keyword>
<dbReference type="AlphaFoldDB" id="A0A6M3XGP0"/>
<name>A0A6M3XGP0_9ZZZZ</name>
<accession>A0A6M3XGP0</accession>
<proteinExistence type="predicted"/>
<keyword evidence="1" id="KW-0472">Membrane</keyword>
<gene>
    <name evidence="2" type="ORF">TM448B00871_0028</name>
</gene>
<feature type="transmembrane region" description="Helical" evidence="1">
    <location>
        <begin position="44"/>
        <end position="66"/>
    </location>
</feature>
<evidence type="ECO:0000256" key="1">
    <source>
        <dbReference type="SAM" id="Phobius"/>
    </source>
</evidence>
<dbReference type="EMBL" id="MT144667">
    <property type="protein sequence ID" value="QJH96939.1"/>
    <property type="molecule type" value="Genomic_DNA"/>
</dbReference>
<sequence>MKCKLCVNNCDGFCEPLQMNIDKYDCRGTFYKTRDRPGENSKRALREIIIVAIMILCASFLIIHFISTAIMTCKKTNVSTSIQEAKQQTKPVRETQYNNVTQIIISNGKVVIRTK</sequence>
<evidence type="ECO:0000313" key="2">
    <source>
        <dbReference type="EMBL" id="QJH96939.1"/>
    </source>
</evidence>
<protein>
    <submittedName>
        <fullName evidence="2">Uncharacterized protein</fullName>
    </submittedName>
</protein>
<organism evidence="2">
    <name type="scientific">viral metagenome</name>
    <dbReference type="NCBI Taxonomy" id="1070528"/>
    <lineage>
        <taxon>unclassified sequences</taxon>
        <taxon>metagenomes</taxon>
        <taxon>organismal metagenomes</taxon>
    </lineage>
</organism>
<keyword evidence="1" id="KW-0812">Transmembrane</keyword>
<reference evidence="2" key="1">
    <citation type="submission" date="2020-03" db="EMBL/GenBank/DDBJ databases">
        <title>The deep terrestrial virosphere.</title>
        <authorList>
            <person name="Holmfeldt K."/>
            <person name="Nilsson E."/>
            <person name="Simone D."/>
            <person name="Lopez-Fernandez M."/>
            <person name="Wu X."/>
            <person name="de Brujin I."/>
            <person name="Lundin D."/>
            <person name="Andersson A."/>
            <person name="Bertilsson S."/>
            <person name="Dopson M."/>
        </authorList>
    </citation>
    <scope>NUCLEOTIDE SEQUENCE</scope>
    <source>
        <strain evidence="2">TM448B00871</strain>
    </source>
</reference>